<dbReference type="InterPro" id="IPR050799">
    <property type="entry name" value="ZIP_Transporter"/>
</dbReference>
<keyword evidence="3 6" id="KW-0812">Transmembrane</keyword>
<comment type="subcellular location">
    <subcellularLocation>
        <location evidence="1">Membrane</location>
        <topology evidence="1">Multi-pass membrane protein</topology>
    </subcellularLocation>
</comment>
<dbReference type="PANTHER" id="PTHR12191:SF37">
    <property type="entry name" value="ZINC TRANSPORTER FOI"/>
    <property type="match status" value="1"/>
</dbReference>
<organism evidence="7 8">
    <name type="scientific">Araneus ventricosus</name>
    <name type="common">Orbweaver spider</name>
    <name type="synonym">Epeira ventricosa</name>
    <dbReference type="NCBI Taxonomy" id="182803"/>
    <lineage>
        <taxon>Eukaryota</taxon>
        <taxon>Metazoa</taxon>
        <taxon>Ecdysozoa</taxon>
        <taxon>Arthropoda</taxon>
        <taxon>Chelicerata</taxon>
        <taxon>Arachnida</taxon>
        <taxon>Araneae</taxon>
        <taxon>Araneomorphae</taxon>
        <taxon>Entelegynae</taxon>
        <taxon>Araneoidea</taxon>
        <taxon>Araneidae</taxon>
        <taxon>Araneus</taxon>
    </lineage>
</organism>
<dbReference type="Proteomes" id="UP000499080">
    <property type="component" value="Unassembled WGS sequence"/>
</dbReference>
<evidence type="ECO:0000256" key="6">
    <source>
        <dbReference type="SAM" id="Phobius"/>
    </source>
</evidence>
<dbReference type="GO" id="GO:0005886">
    <property type="term" value="C:plasma membrane"/>
    <property type="evidence" value="ECO:0007669"/>
    <property type="project" value="TreeGrafter"/>
</dbReference>
<feature type="transmembrane region" description="Helical" evidence="6">
    <location>
        <begin position="199"/>
        <end position="217"/>
    </location>
</feature>
<dbReference type="InterPro" id="IPR003689">
    <property type="entry name" value="ZIP"/>
</dbReference>
<dbReference type="GO" id="GO:0030003">
    <property type="term" value="P:intracellular monoatomic cation homeostasis"/>
    <property type="evidence" value="ECO:0007669"/>
    <property type="project" value="TreeGrafter"/>
</dbReference>
<evidence type="ECO:0000256" key="4">
    <source>
        <dbReference type="ARBA" id="ARBA00022989"/>
    </source>
</evidence>
<evidence type="ECO:0000256" key="3">
    <source>
        <dbReference type="ARBA" id="ARBA00022692"/>
    </source>
</evidence>
<name>A0A4Y2VHY2_ARAVE</name>
<evidence type="ECO:0000256" key="1">
    <source>
        <dbReference type="ARBA" id="ARBA00004141"/>
    </source>
</evidence>
<comment type="caution">
    <text evidence="7">The sequence shown here is derived from an EMBL/GenBank/DDBJ whole genome shotgun (WGS) entry which is preliminary data.</text>
</comment>
<sequence>MANDASCSGGALLVGKCCEELQQQEKTLTSLLEKMRKETIQMLQSEASPSKKGSNQSIHEIGFHGRSSFSIEPEVTVAYRPDSDSSVIVSEHHGHGHAHSHEIPQSVSAVAWMVIMGDGLHNFCDGLAIGAAFASSDADGISTTVAVFCHELPHELGDFAMLLKTGMKVKQALFYNGLSSVLCFIGMLIGVSLGNVHSATNWVFAGTAGMFLYIALVDMLPELASPSVNSATAMTTLLVQVI</sequence>
<feature type="non-terminal residue" evidence="7">
    <location>
        <position position="242"/>
    </location>
</feature>
<dbReference type="AlphaFoldDB" id="A0A4Y2VHY2"/>
<gene>
    <name evidence="7" type="primary">foi_0</name>
    <name evidence="7" type="ORF">AVEN_164646_1</name>
</gene>
<protein>
    <submittedName>
        <fullName evidence="7">Zinc transporter foi</fullName>
    </submittedName>
</protein>
<dbReference type="Pfam" id="PF02535">
    <property type="entry name" value="Zip"/>
    <property type="match status" value="1"/>
</dbReference>
<dbReference type="EMBL" id="BGPR01046939">
    <property type="protein sequence ID" value="GBO23924.1"/>
    <property type="molecule type" value="Genomic_DNA"/>
</dbReference>
<evidence type="ECO:0000313" key="8">
    <source>
        <dbReference type="Proteomes" id="UP000499080"/>
    </source>
</evidence>
<feature type="transmembrane region" description="Helical" evidence="6">
    <location>
        <begin position="173"/>
        <end position="193"/>
    </location>
</feature>
<comment type="similarity">
    <text evidence="2">Belongs to the ZIP transporter (TC 2.A.5) family.</text>
</comment>
<dbReference type="GO" id="GO:0140410">
    <property type="term" value="F:monoatomic cation:bicarbonate symporter activity"/>
    <property type="evidence" value="ECO:0007669"/>
    <property type="project" value="TreeGrafter"/>
</dbReference>
<dbReference type="PANTHER" id="PTHR12191">
    <property type="entry name" value="SOLUTE CARRIER FAMILY 39"/>
    <property type="match status" value="1"/>
</dbReference>
<dbReference type="OrthoDB" id="200954at2759"/>
<dbReference type="GO" id="GO:0071578">
    <property type="term" value="P:zinc ion import across plasma membrane"/>
    <property type="evidence" value="ECO:0007669"/>
    <property type="project" value="TreeGrafter"/>
</dbReference>
<evidence type="ECO:0000256" key="2">
    <source>
        <dbReference type="ARBA" id="ARBA00006939"/>
    </source>
</evidence>
<evidence type="ECO:0000256" key="5">
    <source>
        <dbReference type="ARBA" id="ARBA00023136"/>
    </source>
</evidence>
<keyword evidence="8" id="KW-1185">Reference proteome</keyword>
<keyword evidence="5 6" id="KW-0472">Membrane</keyword>
<keyword evidence="4 6" id="KW-1133">Transmembrane helix</keyword>
<proteinExistence type="inferred from homology"/>
<dbReference type="GO" id="GO:0005385">
    <property type="term" value="F:zinc ion transmembrane transporter activity"/>
    <property type="evidence" value="ECO:0007669"/>
    <property type="project" value="TreeGrafter"/>
</dbReference>
<evidence type="ECO:0000313" key="7">
    <source>
        <dbReference type="EMBL" id="GBO23924.1"/>
    </source>
</evidence>
<reference evidence="7 8" key="1">
    <citation type="journal article" date="2019" name="Sci. Rep.">
        <title>Orb-weaving spider Araneus ventricosus genome elucidates the spidroin gene catalogue.</title>
        <authorList>
            <person name="Kono N."/>
            <person name="Nakamura H."/>
            <person name="Ohtoshi R."/>
            <person name="Moran D.A.P."/>
            <person name="Shinohara A."/>
            <person name="Yoshida Y."/>
            <person name="Fujiwara M."/>
            <person name="Mori M."/>
            <person name="Tomita M."/>
            <person name="Arakawa K."/>
        </authorList>
    </citation>
    <scope>NUCLEOTIDE SEQUENCE [LARGE SCALE GENOMIC DNA]</scope>
</reference>
<accession>A0A4Y2VHY2</accession>